<keyword evidence="2" id="KW-0547">Nucleotide-binding</keyword>
<evidence type="ECO:0000259" key="1">
    <source>
        <dbReference type="SMART" id="SM00487"/>
    </source>
</evidence>
<dbReference type="GO" id="GO:0016787">
    <property type="term" value="F:hydrolase activity"/>
    <property type="evidence" value="ECO:0007669"/>
    <property type="project" value="InterPro"/>
</dbReference>
<dbReference type="PANTHER" id="PTHR47396:SF1">
    <property type="entry name" value="ATP-DEPENDENT HELICASE IRC3-RELATED"/>
    <property type="match status" value="1"/>
</dbReference>
<proteinExistence type="predicted"/>
<gene>
    <name evidence="2" type="ORF">P0Y55_09980</name>
</gene>
<dbReference type="GO" id="GO:0005829">
    <property type="term" value="C:cytosol"/>
    <property type="evidence" value="ECO:0007669"/>
    <property type="project" value="TreeGrafter"/>
</dbReference>
<keyword evidence="3" id="KW-1185">Reference proteome</keyword>
<dbReference type="Pfam" id="PF04851">
    <property type="entry name" value="ResIII"/>
    <property type="match status" value="1"/>
</dbReference>
<name>A0AA95EU48_9BACL</name>
<organism evidence="2 3">
    <name type="scientific">Candidatus Cohnella colombiensis</name>
    <dbReference type="NCBI Taxonomy" id="3121368"/>
    <lineage>
        <taxon>Bacteria</taxon>
        <taxon>Bacillati</taxon>
        <taxon>Bacillota</taxon>
        <taxon>Bacilli</taxon>
        <taxon>Bacillales</taxon>
        <taxon>Paenibacillaceae</taxon>
        <taxon>Cohnella</taxon>
    </lineage>
</organism>
<dbReference type="InterPro" id="IPR006935">
    <property type="entry name" value="Helicase/UvrB_N"/>
</dbReference>
<dbReference type="AlphaFoldDB" id="A0AA95EU48"/>
<dbReference type="InterPro" id="IPR050742">
    <property type="entry name" value="Helicase_Restrict-Modif_Enz"/>
</dbReference>
<keyword evidence="2" id="KW-0067">ATP-binding</keyword>
<dbReference type="SUPFAM" id="SSF52540">
    <property type="entry name" value="P-loop containing nucleoside triphosphate hydrolases"/>
    <property type="match status" value="2"/>
</dbReference>
<dbReference type="EMBL" id="CP119317">
    <property type="protein sequence ID" value="WEK52931.1"/>
    <property type="molecule type" value="Genomic_DNA"/>
</dbReference>
<dbReference type="Gene3D" id="3.40.50.300">
    <property type="entry name" value="P-loop containing nucleotide triphosphate hydrolases"/>
    <property type="match status" value="1"/>
</dbReference>
<feature type="domain" description="Helicase ATP-binding" evidence="1">
    <location>
        <begin position="1"/>
        <end position="232"/>
    </location>
</feature>
<sequence length="845" mass="94917">MGIVPKGFQLAAIDNAYSVLSDCLSDIEKVRLSATFDAQKKTIVAHKGCLLFEAPTGTGKTLMAGCTMEELSKKHKILWFWFAPFSGLIDQATNTVKAEFPKLTAKSVDTERHVANLRSGDVFITTWSSVAVSNAESRKVRQNTETMPSIDEMIVYAKKAGFHIGVVVDESHHSFRGQSQAFSFYKDVINPDITIMATATPKDVDVDNFIQSHDIKYVHRISVSRQQGIDAGLLKSGVKVAVFKANTNISGLIDFRKTALQCGVRTHREIKQILADQGQNITPLLLIQADSSEDSIKQITNWLHEFGFRTENIRVHTADEPDPHLIAIAHDESVEALIFKMSVATGFDAPRAFTLVSMRTSRDSDFGIQIVGRIMRVDKRLQGDNPIPEQLKYGYVFLSDKEGQTGLTSAAQRINAIKSELAPLTRMTDVVAIDNDVHYVNNGQISLFTAEQEEASGHTEVAEVDSPTSNASEEKAYQFDLFNFWGFVNEATDPYSTTLSIETDGHIGTNGTKGTAGTAGATEAAGRTPSSYTYRLRTDISYPRQFKRAVVSLDNSKILTEIVNKFAFDERTLSATQQSATRILMEQTEIFEGRRDRPHEINALLAQVEIDKLAQQSLFSTNRDGIIDIRSLHAALAAKLQNELERMGWMHMTTPDKVREGLHKILVLRPEALKKAVDEAIALNTEVENASFIPDYIITDHELAYSRLNIYGVYPSDLNTWETAFAEDMDNDLDDIIVWWHRNLPRKDYSVCLPLPGQPNFYPDFIVGIKNRTRGNGILLVEVKRVINDENQNAQLKAQAVHPEYKKVMMVYWENEDRWLTVEYDETHDKNILDRVLRFDSMQSY</sequence>
<reference evidence="2" key="1">
    <citation type="submission" date="2023-03" db="EMBL/GenBank/DDBJ databases">
        <title>Andean soil-derived lignocellulolytic bacterial consortium as a source of novel taxa and putative plastic-active enzymes.</title>
        <authorList>
            <person name="Diaz-Garcia L."/>
            <person name="Chuvochina M."/>
            <person name="Feuerriegel G."/>
            <person name="Bunk B."/>
            <person name="Sproer C."/>
            <person name="Streit W.R."/>
            <person name="Rodriguez L.M."/>
            <person name="Overmann J."/>
            <person name="Jimenez D.J."/>
        </authorList>
    </citation>
    <scope>NUCLEOTIDE SEQUENCE</scope>
    <source>
        <strain evidence="2">MAG 2441</strain>
    </source>
</reference>
<dbReference type="Proteomes" id="UP001178662">
    <property type="component" value="Chromosome"/>
</dbReference>
<dbReference type="GO" id="GO:0005524">
    <property type="term" value="F:ATP binding"/>
    <property type="evidence" value="ECO:0007669"/>
    <property type="project" value="InterPro"/>
</dbReference>
<dbReference type="SMART" id="SM00487">
    <property type="entry name" value="DEXDc"/>
    <property type="match status" value="1"/>
</dbReference>
<evidence type="ECO:0000313" key="3">
    <source>
        <dbReference type="Proteomes" id="UP001178662"/>
    </source>
</evidence>
<evidence type="ECO:0000313" key="2">
    <source>
        <dbReference type="EMBL" id="WEK52931.1"/>
    </source>
</evidence>
<keyword evidence="2" id="KW-0347">Helicase</keyword>
<keyword evidence="2" id="KW-0378">Hydrolase</keyword>
<dbReference type="InterPro" id="IPR014001">
    <property type="entry name" value="Helicase_ATP-bd"/>
</dbReference>
<dbReference type="GO" id="GO:0004386">
    <property type="term" value="F:helicase activity"/>
    <property type="evidence" value="ECO:0007669"/>
    <property type="project" value="UniProtKB-KW"/>
</dbReference>
<dbReference type="InterPro" id="IPR027417">
    <property type="entry name" value="P-loop_NTPase"/>
</dbReference>
<dbReference type="PANTHER" id="PTHR47396">
    <property type="entry name" value="TYPE I RESTRICTION ENZYME ECOKI R PROTEIN"/>
    <property type="match status" value="1"/>
</dbReference>
<dbReference type="GO" id="GO:0003677">
    <property type="term" value="F:DNA binding"/>
    <property type="evidence" value="ECO:0007669"/>
    <property type="project" value="InterPro"/>
</dbReference>
<protein>
    <submittedName>
        <fullName evidence="2">DEAD/DEAH box helicase family protein</fullName>
    </submittedName>
</protein>
<accession>A0AA95EU48</accession>